<evidence type="ECO:0000313" key="16">
    <source>
        <dbReference type="Proteomes" id="UP000008144"/>
    </source>
</evidence>
<keyword evidence="10" id="KW-0175">Coiled coil</keyword>
<organism evidence="15 16">
    <name type="scientific">Ciona intestinalis</name>
    <name type="common">Transparent sea squirt</name>
    <name type="synonym">Ascidia intestinalis</name>
    <dbReference type="NCBI Taxonomy" id="7719"/>
    <lineage>
        <taxon>Eukaryota</taxon>
        <taxon>Metazoa</taxon>
        <taxon>Chordata</taxon>
        <taxon>Tunicata</taxon>
        <taxon>Ascidiacea</taxon>
        <taxon>Phlebobranchia</taxon>
        <taxon>Cionidae</taxon>
        <taxon>Ciona</taxon>
    </lineage>
</organism>
<dbReference type="GO" id="GO:0005813">
    <property type="term" value="C:centrosome"/>
    <property type="evidence" value="ECO:0007669"/>
    <property type="project" value="UniProtKB-SubCell"/>
</dbReference>
<dbReference type="AlphaFoldDB" id="F6R035"/>
<evidence type="ECO:0000256" key="7">
    <source>
        <dbReference type="ARBA" id="ARBA00022553"/>
    </source>
</evidence>
<dbReference type="OMA" id="KIYFCRH"/>
<dbReference type="GO" id="GO:0001725">
    <property type="term" value="C:stress fiber"/>
    <property type="evidence" value="ECO:0007669"/>
    <property type="project" value="UniProtKB-SubCell"/>
</dbReference>
<evidence type="ECO:0000256" key="12">
    <source>
        <dbReference type="ARBA" id="ARBA00034776"/>
    </source>
</evidence>
<evidence type="ECO:0000256" key="5">
    <source>
        <dbReference type="ARBA" id="ARBA00022490"/>
    </source>
</evidence>
<keyword evidence="9" id="KW-0007">Acetylation</keyword>
<reference evidence="16" key="1">
    <citation type="journal article" date="2002" name="Science">
        <title>The draft genome of Ciona intestinalis: insights into chordate and vertebrate origins.</title>
        <authorList>
            <person name="Dehal P."/>
            <person name="Satou Y."/>
            <person name="Campbell R.K."/>
            <person name="Chapman J."/>
            <person name="Degnan B."/>
            <person name="De Tomaso A."/>
            <person name="Davidson B."/>
            <person name="Di Gregorio A."/>
            <person name="Gelpke M."/>
            <person name="Goodstein D.M."/>
            <person name="Harafuji N."/>
            <person name="Hastings K.E."/>
            <person name="Ho I."/>
            <person name="Hotta K."/>
            <person name="Huang W."/>
            <person name="Kawashima T."/>
            <person name="Lemaire P."/>
            <person name="Martinez D."/>
            <person name="Meinertzhagen I.A."/>
            <person name="Necula S."/>
            <person name="Nonaka M."/>
            <person name="Putnam N."/>
            <person name="Rash S."/>
            <person name="Saiga H."/>
            <person name="Satake M."/>
            <person name="Terry A."/>
            <person name="Yamada L."/>
            <person name="Wang H.G."/>
            <person name="Awazu S."/>
            <person name="Azumi K."/>
            <person name="Boore J."/>
            <person name="Branno M."/>
            <person name="Chin-Bow S."/>
            <person name="DeSantis R."/>
            <person name="Doyle S."/>
            <person name="Francino P."/>
            <person name="Keys D.N."/>
            <person name="Haga S."/>
            <person name="Hayashi H."/>
            <person name="Hino K."/>
            <person name="Imai K.S."/>
            <person name="Inaba K."/>
            <person name="Kano S."/>
            <person name="Kobayashi K."/>
            <person name="Kobayashi M."/>
            <person name="Lee B.I."/>
            <person name="Makabe K.W."/>
            <person name="Manohar C."/>
            <person name="Matassi G."/>
            <person name="Medina M."/>
            <person name="Mochizuki Y."/>
            <person name="Mount S."/>
            <person name="Morishita T."/>
            <person name="Miura S."/>
            <person name="Nakayama A."/>
            <person name="Nishizaka S."/>
            <person name="Nomoto H."/>
            <person name="Ohta F."/>
            <person name="Oishi K."/>
            <person name="Rigoutsos I."/>
            <person name="Sano M."/>
            <person name="Sasaki A."/>
            <person name="Sasakura Y."/>
            <person name="Shoguchi E."/>
            <person name="Shin-i T."/>
            <person name="Spagnuolo A."/>
            <person name="Stainier D."/>
            <person name="Suzuki M.M."/>
            <person name="Tassy O."/>
            <person name="Takatori N."/>
            <person name="Tokuoka M."/>
            <person name="Yagi K."/>
            <person name="Yoshizaki F."/>
            <person name="Wada S."/>
            <person name="Zhang C."/>
            <person name="Hyatt P.D."/>
            <person name="Larimer F."/>
            <person name="Detter C."/>
            <person name="Doggett N."/>
            <person name="Glavina T."/>
            <person name="Hawkins T."/>
            <person name="Richardson P."/>
            <person name="Lucas S."/>
            <person name="Kohara Y."/>
            <person name="Levine M."/>
            <person name="Satoh N."/>
            <person name="Rokhsar D.S."/>
        </authorList>
    </citation>
    <scope>NUCLEOTIDE SEQUENCE [LARGE SCALE GENOMIC DNA]</scope>
</reference>
<evidence type="ECO:0000256" key="4">
    <source>
        <dbReference type="ARBA" id="ARBA00004657"/>
    </source>
</evidence>
<evidence type="ECO:0000256" key="3">
    <source>
        <dbReference type="ARBA" id="ARBA00004544"/>
    </source>
</evidence>
<evidence type="ECO:0000256" key="2">
    <source>
        <dbReference type="ARBA" id="ARBA00004529"/>
    </source>
</evidence>
<dbReference type="OrthoDB" id="283815at2759"/>
<evidence type="ECO:0000256" key="11">
    <source>
        <dbReference type="ARBA" id="ARBA00023212"/>
    </source>
</evidence>
<protein>
    <recommendedName>
        <fullName evidence="13">Dynactin subunit 4</fullName>
    </recommendedName>
</protein>
<dbReference type="HOGENOM" id="CLU_030384_0_0_1"/>
<sequence>MASLLQVDRVQYVFDVDTQDSQSLSRLYFCIYCLGLRSSHNLLHEDDSHFCPQALDSLASAEAVSRKNKCSNSWRCPACLHTLSTRATSTISPPTTDSNKPTVKTVYYQSCTFCRWSTRSVGIDDKEVANDAWMEKENPSLPRINKLLEYYKYLEHKEKVEQARKSPIKKELMSVTMQLKQKYTSSKHSPGKKSMFGDSLSGALSSLRLKDVSSLKDVSIDASSTLALDDVEKLNTDVYKPVQFTAMTSTAQRLDQPGNQIIECSDLAPRRSQMFMKQSLRCKICDHNIIKPEYSPTSIKFKIHLIALNHIPDIRISKPSTLRAGERCQFVLSITNPTEHVIHATFLPMEETKHEINAKIELPTCDIVVGKFDDAAEFVDQLTSTNNTDDASIIAFRRGNKVGFYVHCTPDPALSPGDNVWVGMRFKHEHYGSAPLALLLKGGEVEKEPEPNWLTHSVFINLGKIQSSLE</sequence>
<dbReference type="Ensembl" id="ENSCINT00000004863.3">
    <property type="protein sequence ID" value="ENSCINP00000004863.3"/>
    <property type="gene ID" value="ENSCING00000002390.3"/>
</dbReference>
<dbReference type="Proteomes" id="UP000008144">
    <property type="component" value="Unassembled WGS sequence"/>
</dbReference>
<dbReference type="Pfam" id="PF05502">
    <property type="entry name" value="Dynactin_p62"/>
    <property type="match status" value="2"/>
</dbReference>
<dbReference type="GO" id="GO:0005938">
    <property type="term" value="C:cell cortex"/>
    <property type="evidence" value="ECO:0007669"/>
    <property type="project" value="UniProtKB-SubCell"/>
</dbReference>
<accession>F6R035</accession>
<evidence type="ECO:0000256" key="9">
    <source>
        <dbReference type="ARBA" id="ARBA00022990"/>
    </source>
</evidence>
<reference evidence="15" key="2">
    <citation type="submission" date="2025-08" db="UniProtKB">
        <authorList>
            <consortium name="Ensembl"/>
        </authorList>
    </citation>
    <scope>IDENTIFICATION</scope>
</reference>
<keyword evidence="8" id="KW-0832">Ubl conjugation</keyword>
<evidence type="ECO:0000313" key="15">
    <source>
        <dbReference type="Ensembl" id="ENSCINP00000004863.3"/>
    </source>
</evidence>
<dbReference type="STRING" id="7719.ENSCINP00000004863"/>
<dbReference type="InterPro" id="IPR008603">
    <property type="entry name" value="DCTN4"/>
</dbReference>
<name>F6R035_CIOIN</name>
<evidence type="ECO:0000256" key="8">
    <source>
        <dbReference type="ARBA" id="ARBA00022843"/>
    </source>
</evidence>
<dbReference type="GO" id="GO:0005869">
    <property type="term" value="C:dynactin complex"/>
    <property type="evidence" value="ECO:0000318"/>
    <property type="project" value="GO_Central"/>
</dbReference>
<evidence type="ECO:0000256" key="14">
    <source>
        <dbReference type="ARBA" id="ARBA00093507"/>
    </source>
</evidence>
<proteinExistence type="inferred from homology"/>
<accession>A0A1W2WMJ3</accession>
<keyword evidence="7" id="KW-0597">Phosphoprotein</keyword>
<dbReference type="RefSeq" id="XP_002130288.1">
    <property type="nucleotide sequence ID" value="XM_002130252.4"/>
</dbReference>
<comment type="subunit">
    <text evidence="14">Subunit of dynactin, a multiprotein complex part of a tripartite complex with dynein and a adapter, such as BICDL1, BICD2 or HOOK3. The dynactin complex is built around ACTR1A/ACTB filament and consists of an actin-related filament composed of a shoulder domain, a pointed end and a barbed end. Its length is defined by its flexible shoulder domain. The soulder is composed of 2 DCTN1 subunits, 4 DCTN2 and 2 DCTN3. The 4 DCNT2 (via N-terminus) bind the ACTR1A filament and act as molecular rulers to determine the length. The pointed end is important for binding dynein-dynactin cargo adapters. Consists of 4 subunits: ACTR10, DCNT4, DCTN5 and DCTN6. The barbed end is composed of a CAPZA1:CAPZB heterodimers, which binds ACTR1A/ACTB filament and dynactin and stabilizes dynactin. Interacts with ATP7B, but not ATP7A, in a copper-dependent manner. Interacts with ANK2; this interaction is required for localization at costameres. Interacts with N4BP2L1.</text>
</comment>
<keyword evidence="5" id="KW-0963">Cytoplasm</keyword>
<dbReference type="GeneID" id="100180096"/>
<dbReference type="GeneTree" id="ENSGT00390000006954"/>
<evidence type="ECO:0000256" key="1">
    <source>
        <dbReference type="ARBA" id="ARBA00004300"/>
    </source>
</evidence>
<dbReference type="FunCoup" id="F6R035">
    <property type="interactions" value="887"/>
</dbReference>
<dbReference type="PANTHER" id="PTHR13034:SF2">
    <property type="entry name" value="DYNACTIN SUBUNIT 4"/>
    <property type="match status" value="1"/>
</dbReference>
<dbReference type="GO" id="GO:0030016">
    <property type="term" value="C:myofibril"/>
    <property type="evidence" value="ECO:0007669"/>
    <property type="project" value="UniProtKB-SubCell"/>
</dbReference>
<evidence type="ECO:0000256" key="10">
    <source>
        <dbReference type="ARBA" id="ARBA00023054"/>
    </source>
</evidence>
<keyword evidence="11" id="KW-0206">Cytoskeleton</keyword>
<dbReference type="KEGG" id="cin:100180096"/>
<comment type="similarity">
    <text evidence="12">Belongs to the dynactin subunit 4 family.</text>
</comment>
<evidence type="ECO:0000256" key="13">
    <source>
        <dbReference type="ARBA" id="ARBA00034864"/>
    </source>
</evidence>
<dbReference type="InParanoid" id="F6R035"/>
<gene>
    <name evidence="15" type="primary">LOC100180096</name>
</gene>
<comment type="subcellular location">
    <subcellularLocation>
        <location evidence="3">Cytoplasm</location>
        <location evidence="3">Cell cortex</location>
    </subcellularLocation>
    <subcellularLocation>
        <location evidence="1">Cytoplasm</location>
        <location evidence="1">Cytoskeleton</location>
        <location evidence="1">Microtubule organizing center</location>
        <location evidence="1">Centrosome</location>
    </subcellularLocation>
    <subcellularLocation>
        <location evidence="2">Cytoplasm</location>
        <location evidence="2">Cytoskeleton</location>
        <location evidence="2">Stress fiber</location>
    </subcellularLocation>
    <subcellularLocation>
        <location evidence="4">Cytoplasm</location>
        <location evidence="4">Myofibril</location>
    </subcellularLocation>
</comment>
<dbReference type="PANTHER" id="PTHR13034">
    <property type="entry name" value="DYNACTIN P62 SUBUNIT"/>
    <property type="match status" value="1"/>
</dbReference>
<keyword evidence="6" id="KW-1017">Isopeptide bond</keyword>
<keyword evidence="16" id="KW-1185">Reference proteome</keyword>
<evidence type="ECO:0000256" key="6">
    <source>
        <dbReference type="ARBA" id="ARBA00022499"/>
    </source>
</evidence>
<reference evidence="15" key="3">
    <citation type="submission" date="2025-09" db="UniProtKB">
        <authorList>
            <consortium name="Ensembl"/>
        </authorList>
    </citation>
    <scope>IDENTIFICATION</scope>
</reference>